<organism evidence="4 5">
    <name type="scientific">Kwoniella dendrophila CBS 6074</name>
    <dbReference type="NCBI Taxonomy" id="1295534"/>
    <lineage>
        <taxon>Eukaryota</taxon>
        <taxon>Fungi</taxon>
        <taxon>Dikarya</taxon>
        <taxon>Basidiomycota</taxon>
        <taxon>Agaricomycotina</taxon>
        <taxon>Tremellomycetes</taxon>
        <taxon>Tremellales</taxon>
        <taxon>Cryptococcaceae</taxon>
        <taxon>Kwoniella</taxon>
    </lineage>
</organism>
<dbReference type="Proteomes" id="UP001355207">
    <property type="component" value="Chromosome 2"/>
</dbReference>
<dbReference type="InterPro" id="IPR044926">
    <property type="entry name" value="RGS_subdomain_2"/>
</dbReference>
<feature type="transmembrane region" description="Helical" evidence="2">
    <location>
        <begin position="329"/>
        <end position="351"/>
    </location>
</feature>
<dbReference type="GeneID" id="91092880"/>
<dbReference type="EMBL" id="CP144099">
    <property type="protein sequence ID" value="WWC87319.1"/>
    <property type="molecule type" value="Genomic_DNA"/>
</dbReference>
<dbReference type="RefSeq" id="XP_066074082.1">
    <property type="nucleotide sequence ID" value="XM_066217985.1"/>
</dbReference>
<dbReference type="GO" id="GO:0005886">
    <property type="term" value="C:plasma membrane"/>
    <property type="evidence" value="ECO:0007669"/>
    <property type="project" value="TreeGrafter"/>
</dbReference>
<feature type="compositionally biased region" description="Polar residues" evidence="1">
    <location>
        <begin position="166"/>
        <end position="194"/>
    </location>
</feature>
<dbReference type="GO" id="GO:0008104">
    <property type="term" value="P:intracellular protein localization"/>
    <property type="evidence" value="ECO:0007669"/>
    <property type="project" value="TreeGrafter"/>
</dbReference>
<keyword evidence="5" id="KW-1185">Reference proteome</keyword>
<keyword evidence="2" id="KW-0472">Membrane</keyword>
<feature type="transmembrane region" description="Helical" evidence="2">
    <location>
        <begin position="358"/>
        <end position="378"/>
    </location>
</feature>
<name>A0AAX4JR41_9TREE</name>
<keyword evidence="2" id="KW-1133">Transmembrane helix</keyword>
<dbReference type="SUPFAM" id="SSF48097">
    <property type="entry name" value="Regulator of G-protein signaling, RGS"/>
    <property type="match status" value="1"/>
</dbReference>
<evidence type="ECO:0000256" key="2">
    <source>
        <dbReference type="SAM" id="Phobius"/>
    </source>
</evidence>
<feature type="compositionally biased region" description="Low complexity" evidence="1">
    <location>
        <begin position="110"/>
        <end position="135"/>
    </location>
</feature>
<sequence length="437" mass="49897">MNEKSDPPPQTTKEQRRLSGSRYLKLNRLPTLQEVLDRRTRPPLDLFCFYIFLQRESAEDALDFWLDVQQHENMCKAYFKDLKKSGRSIEDEWPEFANYARVNGSHFSPLLSLSSQPNSPNPANLNQGFGNQQQQHDFSPRSQQGEFDHGQHSPIIGRERRDTESHGNQPRSNTFSPTPTRSSTLNELGVQTINDGKPQNKDRPSMTPSGKMSLRGKFGSSSTPKQKAPVVISRDRAIEKQALLDGAERIYLRYLLPGAEREIYLPPSLRIHNFPISNDNTGDISPLIPDLYHQQKVYIFKALEQDAFPRFLRAKAFGNLTPLGSFVRLIAGLICLWGGFVLAFSLIFLDWKPRLTRLWTILPFIFATNLLLSSYYSLSPLLALFNRSETTPFKLIKVKEPYVKKLLTIRALWIELVCISITAILVIIFTVVPGHRL</sequence>
<evidence type="ECO:0000256" key="1">
    <source>
        <dbReference type="SAM" id="MobiDB-lite"/>
    </source>
</evidence>
<feature type="compositionally biased region" description="Basic and acidic residues" evidence="1">
    <location>
        <begin position="146"/>
        <end position="165"/>
    </location>
</feature>
<accession>A0AAX4JR41</accession>
<dbReference type="Gene3D" id="1.10.167.10">
    <property type="entry name" value="Regulator of G-protein Signalling 4, domain 2"/>
    <property type="match status" value="1"/>
</dbReference>
<dbReference type="PANTHER" id="PTHR13155:SF1">
    <property type="entry name" value="A-KINASE ANCHOR PROTEIN 10, MITOCHONDRIAL"/>
    <property type="match status" value="1"/>
</dbReference>
<evidence type="ECO:0000313" key="4">
    <source>
        <dbReference type="EMBL" id="WWC87319.1"/>
    </source>
</evidence>
<dbReference type="InterPro" id="IPR052246">
    <property type="entry name" value="Cell_Polariz_PKAAnc"/>
</dbReference>
<reference evidence="4 5" key="1">
    <citation type="submission" date="2024-01" db="EMBL/GenBank/DDBJ databases">
        <title>Comparative genomics of Cryptococcus and Kwoniella reveals pathogenesis evolution and contrasting modes of karyotype evolution via chromosome fusion or intercentromeric recombination.</title>
        <authorList>
            <person name="Coelho M.A."/>
            <person name="David-Palma M."/>
            <person name="Shea T."/>
            <person name="Bowers K."/>
            <person name="McGinley-Smith S."/>
            <person name="Mohammad A.W."/>
            <person name="Gnirke A."/>
            <person name="Yurkov A.M."/>
            <person name="Nowrousian M."/>
            <person name="Sun S."/>
            <person name="Cuomo C.A."/>
            <person name="Heitman J."/>
        </authorList>
    </citation>
    <scope>NUCLEOTIDE SEQUENCE [LARGE SCALE GENOMIC DNA]</scope>
    <source>
        <strain evidence="4 5">CBS 6074</strain>
    </source>
</reference>
<protein>
    <recommendedName>
        <fullName evidence="3">RGS domain-containing protein</fullName>
    </recommendedName>
</protein>
<dbReference type="SMART" id="SM00315">
    <property type="entry name" value="RGS"/>
    <property type="match status" value="1"/>
</dbReference>
<proteinExistence type="predicted"/>
<dbReference type="AlphaFoldDB" id="A0AAX4JR41"/>
<dbReference type="PANTHER" id="PTHR13155">
    <property type="entry name" value="A-KINASE ANCHOR PROTEINS"/>
    <property type="match status" value="1"/>
</dbReference>
<feature type="transmembrane region" description="Helical" evidence="2">
    <location>
        <begin position="411"/>
        <end position="432"/>
    </location>
</feature>
<gene>
    <name evidence="4" type="ORF">L201_002208</name>
</gene>
<feature type="domain" description="RGS" evidence="3">
    <location>
        <begin position="35"/>
        <end position="93"/>
    </location>
</feature>
<dbReference type="InterPro" id="IPR036305">
    <property type="entry name" value="RGS_sf"/>
</dbReference>
<evidence type="ECO:0000259" key="3">
    <source>
        <dbReference type="PROSITE" id="PS50132"/>
    </source>
</evidence>
<feature type="compositionally biased region" description="Polar residues" evidence="1">
    <location>
        <begin position="136"/>
        <end position="145"/>
    </location>
</feature>
<feature type="region of interest" description="Disordered" evidence="1">
    <location>
        <begin position="110"/>
        <end position="229"/>
    </location>
</feature>
<evidence type="ECO:0000313" key="5">
    <source>
        <dbReference type="Proteomes" id="UP001355207"/>
    </source>
</evidence>
<dbReference type="InterPro" id="IPR016137">
    <property type="entry name" value="RGS"/>
</dbReference>
<dbReference type="PROSITE" id="PS50132">
    <property type="entry name" value="RGS"/>
    <property type="match status" value="1"/>
</dbReference>
<keyword evidence="2" id="KW-0812">Transmembrane</keyword>